<feature type="domain" description="Putative restriction endonuclease" evidence="1">
    <location>
        <begin position="14"/>
        <end position="177"/>
    </location>
</feature>
<dbReference type="Proteomes" id="UP000004095">
    <property type="component" value="Unassembled WGS sequence"/>
</dbReference>
<dbReference type="EMBL" id="AAWS01000029">
    <property type="protein sequence ID" value="EAY26859.1"/>
    <property type="molecule type" value="Genomic_DNA"/>
</dbReference>
<gene>
    <name evidence="2" type="ORF">M23134_04809</name>
</gene>
<dbReference type="RefSeq" id="WP_002700120.1">
    <property type="nucleotide sequence ID" value="NZ_AAWS01000029.1"/>
</dbReference>
<reference evidence="2 3" key="1">
    <citation type="submission" date="2007-01" db="EMBL/GenBank/DDBJ databases">
        <authorList>
            <person name="Haygood M."/>
            <person name="Podell S."/>
            <person name="Anderson C."/>
            <person name="Hopkinson B."/>
            <person name="Roe K."/>
            <person name="Barbeau K."/>
            <person name="Gaasterland T."/>
            <person name="Ferriera S."/>
            <person name="Johnson J."/>
            <person name="Kravitz S."/>
            <person name="Beeson K."/>
            <person name="Sutton G."/>
            <person name="Rogers Y.-H."/>
            <person name="Friedman R."/>
            <person name="Frazier M."/>
            <person name="Venter J.C."/>
        </authorList>
    </citation>
    <scope>NUCLEOTIDE SEQUENCE [LARGE SCALE GENOMIC DNA]</scope>
    <source>
        <strain evidence="2 3">ATCC 23134</strain>
    </source>
</reference>
<dbReference type="InterPro" id="IPR008538">
    <property type="entry name" value="Uma2"/>
</dbReference>
<dbReference type="SUPFAM" id="SSF52980">
    <property type="entry name" value="Restriction endonuclease-like"/>
    <property type="match status" value="1"/>
</dbReference>
<dbReference type="AlphaFoldDB" id="A1ZRX1"/>
<protein>
    <recommendedName>
        <fullName evidence="1">Putative restriction endonuclease domain-containing protein</fullName>
    </recommendedName>
</protein>
<evidence type="ECO:0000259" key="1">
    <source>
        <dbReference type="Pfam" id="PF05685"/>
    </source>
</evidence>
<dbReference type="CDD" id="cd06260">
    <property type="entry name" value="DUF820-like"/>
    <property type="match status" value="1"/>
</dbReference>
<accession>A1ZRX1</accession>
<dbReference type="OrthoDB" id="668969at2"/>
<evidence type="ECO:0000313" key="3">
    <source>
        <dbReference type="Proteomes" id="UP000004095"/>
    </source>
</evidence>
<dbReference type="PANTHER" id="PTHR36558">
    <property type="entry name" value="GLR1098 PROTEIN"/>
    <property type="match status" value="1"/>
</dbReference>
<dbReference type="PANTHER" id="PTHR36558:SF1">
    <property type="entry name" value="RESTRICTION ENDONUCLEASE DOMAIN-CONTAINING PROTEIN-RELATED"/>
    <property type="match status" value="1"/>
</dbReference>
<dbReference type="Pfam" id="PF05685">
    <property type="entry name" value="Uma2"/>
    <property type="match status" value="1"/>
</dbReference>
<evidence type="ECO:0000313" key="2">
    <source>
        <dbReference type="EMBL" id="EAY26859.1"/>
    </source>
</evidence>
<dbReference type="Gene3D" id="3.90.1570.10">
    <property type="entry name" value="tt1808, chain A"/>
    <property type="match status" value="1"/>
</dbReference>
<name>A1ZRX1_MICM2</name>
<organism evidence="2 3">
    <name type="scientific">Microscilla marina ATCC 23134</name>
    <dbReference type="NCBI Taxonomy" id="313606"/>
    <lineage>
        <taxon>Bacteria</taxon>
        <taxon>Pseudomonadati</taxon>
        <taxon>Bacteroidota</taxon>
        <taxon>Cytophagia</taxon>
        <taxon>Cytophagales</taxon>
        <taxon>Microscillaceae</taxon>
        <taxon>Microscilla</taxon>
    </lineage>
</organism>
<sequence>MGEPKIERTDYTLDEYTAIETSTNTRHEYYKGEIFAMAGTTVAHNEITFNTTAVLKRKSDCKTFMENVKLEVNKGVFYTYPDVMVTCDKRDQEDTLIQRYPVFIAEVLSQSTRAYDRETKLWKYRQIPSLMHYLLVDQYAHSAELFSRQTHDAQLWIYQAFADLEETIHLSALNLQFKLSELYEGVTLTEKKEKAS</sequence>
<keyword evidence="3" id="KW-1185">Reference proteome</keyword>
<dbReference type="InterPro" id="IPR011335">
    <property type="entry name" value="Restrct_endonuc-II-like"/>
</dbReference>
<dbReference type="InterPro" id="IPR012296">
    <property type="entry name" value="Nuclease_put_TT1808"/>
</dbReference>
<dbReference type="eggNOG" id="COG4636">
    <property type="taxonomic scope" value="Bacteria"/>
</dbReference>
<proteinExistence type="predicted"/>
<comment type="caution">
    <text evidence="2">The sequence shown here is derived from an EMBL/GenBank/DDBJ whole genome shotgun (WGS) entry which is preliminary data.</text>
</comment>